<evidence type="ECO:0000256" key="2">
    <source>
        <dbReference type="ARBA" id="ARBA00009843"/>
    </source>
</evidence>
<keyword evidence="6 8" id="KW-1133">Transmembrane helix</keyword>
<comment type="caution">
    <text evidence="10">The sequence shown here is derived from an EMBL/GenBank/DDBJ whole genome shotgun (WGS) entry which is preliminary data.</text>
</comment>
<feature type="transmembrane region" description="Helical" evidence="8">
    <location>
        <begin position="330"/>
        <end position="351"/>
    </location>
</feature>
<evidence type="ECO:0000313" key="11">
    <source>
        <dbReference type="Proteomes" id="UP000295717"/>
    </source>
</evidence>
<keyword evidence="5 8" id="KW-0812">Transmembrane</keyword>
<gene>
    <name evidence="10" type="ORF">EDC35_102274</name>
</gene>
<reference evidence="10 11" key="1">
    <citation type="submission" date="2019-03" db="EMBL/GenBank/DDBJ databases">
        <title>Genomic Encyclopedia of Type Strains, Phase IV (KMG-IV): sequencing the most valuable type-strain genomes for metagenomic binning, comparative biology and taxonomic classification.</title>
        <authorList>
            <person name="Goeker M."/>
        </authorList>
    </citation>
    <scope>NUCLEOTIDE SEQUENCE [LARGE SCALE GENOMIC DNA]</scope>
    <source>
        <strain evidence="10 11">DSM 13587</strain>
    </source>
</reference>
<keyword evidence="4" id="KW-1003">Cell membrane</keyword>
<feature type="transmembrane region" description="Helical" evidence="8">
    <location>
        <begin position="280"/>
        <end position="300"/>
    </location>
</feature>
<dbReference type="InterPro" id="IPR000802">
    <property type="entry name" value="Arsenical_pump_ArsB"/>
</dbReference>
<dbReference type="EMBL" id="SMAO01000002">
    <property type="protein sequence ID" value="TCT22943.1"/>
    <property type="molecule type" value="Genomic_DNA"/>
</dbReference>
<dbReference type="GO" id="GO:0015105">
    <property type="term" value="F:arsenite transmembrane transporter activity"/>
    <property type="evidence" value="ECO:0007669"/>
    <property type="project" value="InterPro"/>
</dbReference>
<feature type="transmembrane region" description="Helical" evidence="8">
    <location>
        <begin position="186"/>
        <end position="207"/>
    </location>
</feature>
<dbReference type="PANTHER" id="PTHR43302">
    <property type="entry name" value="TRANSPORTER ARSB-RELATED"/>
    <property type="match status" value="1"/>
</dbReference>
<evidence type="ECO:0000256" key="4">
    <source>
        <dbReference type="ARBA" id="ARBA00022475"/>
    </source>
</evidence>
<feature type="transmembrane region" description="Helical" evidence="8">
    <location>
        <begin position="147"/>
        <end position="166"/>
    </location>
</feature>
<dbReference type="Proteomes" id="UP000295717">
    <property type="component" value="Unassembled WGS sequence"/>
</dbReference>
<dbReference type="AlphaFoldDB" id="A0A4R3N763"/>
<feature type="transmembrane region" description="Helical" evidence="8">
    <location>
        <begin position="400"/>
        <end position="421"/>
    </location>
</feature>
<comment type="similarity">
    <text evidence="2">Belongs to the CitM (TC 2.A.11) transporter family.</text>
</comment>
<name>A0A4R3N763_9GAMM</name>
<feature type="transmembrane region" description="Helical" evidence="8">
    <location>
        <begin position="242"/>
        <end position="260"/>
    </location>
</feature>
<sequence length="423" mass="45432">MHSHSRQTDDVRMTPFIVTVFVLVYLGMLLGGLPFLQLDRTGVVLLGVIALTATEALPLEQVWQAIHLPTLALLFAFMVISAQLRLGGFYGWAVGRLGELDLSPPMLLGALIAIAAGLAAVFSNDIICLAMAPVLIEVCFARQLDPLPYLLALACAANIGSAATLIGNPQNMLLGEMLRLSFADYLLMASIPVGLGLLVTWGIIAALTRGRWQRSDSSPKPLEQTRTDENWPQLDRWQTAKGLTVATALFAGFLFVHWPRALMALAGAALLLTSRRLHSYRMLGLIDWQLLVLFIGLFIVNHALQQTGLPTQAVAALGASGFDLHAPAPLFVTSFLLSNLVSNVPAVMLLLPVATDPLSGPLLALSSTLAGNLLIVGSIANIIVVQAAERRGIRIDWRDHARIGVPVTLATQAIAAISLWFGR</sequence>
<dbReference type="PANTHER" id="PTHR43302:SF5">
    <property type="entry name" value="TRANSPORTER ARSB-RELATED"/>
    <property type="match status" value="1"/>
</dbReference>
<proteinExistence type="inferred from homology"/>
<feature type="domain" description="Citrate transporter-like" evidence="9">
    <location>
        <begin position="38"/>
        <end position="356"/>
    </location>
</feature>
<dbReference type="GO" id="GO:0005886">
    <property type="term" value="C:plasma membrane"/>
    <property type="evidence" value="ECO:0007669"/>
    <property type="project" value="UniProtKB-SubCell"/>
</dbReference>
<evidence type="ECO:0000256" key="6">
    <source>
        <dbReference type="ARBA" id="ARBA00022989"/>
    </source>
</evidence>
<organism evidence="10 11">
    <name type="scientific">Thiobaca trueperi</name>
    <dbReference type="NCBI Taxonomy" id="127458"/>
    <lineage>
        <taxon>Bacteria</taxon>
        <taxon>Pseudomonadati</taxon>
        <taxon>Pseudomonadota</taxon>
        <taxon>Gammaproteobacteria</taxon>
        <taxon>Chromatiales</taxon>
        <taxon>Chromatiaceae</taxon>
        <taxon>Thiobaca</taxon>
    </lineage>
</organism>
<dbReference type="InterPro" id="IPR004680">
    <property type="entry name" value="Cit_transptr-like_dom"/>
</dbReference>
<feature type="transmembrane region" description="Helical" evidence="8">
    <location>
        <begin position="42"/>
        <end position="59"/>
    </location>
</feature>
<evidence type="ECO:0000256" key="1">
    <source>
        <dbReference type="ARBA" id="ARBA00004651"/>
    </source>
</evidence>
<evidence type="ECO:0000256" key="7">
    <source>
        <dbReference type="ARBA" id="ARBA00023136"/>
    </source>
</evidence>
<feature type="transmembrane region" description="Helical" evidence="8">
    <location>
        <begin position="363"/>
        <end position="388"/>
    </location>
</feature>
<protein>
    <submittedName>
        <fullName evidence="10">YbiR family transporter</fullName>
    </submittedName>
</protein>
<evidence type="ECO:0000256" key="8">
    <source>
        <dbReference type="SAM" id="Phobius"/>
    </source>
</evidence>
<evidence type="ECO:0000256" key="5">
    <source>
        <dbReference type="ARBA" id="ARBA00022692"/>
    </source>
</evidence>
<dbReference type="Pfam" id="PF03600">
    <property type="entry name" value="CitMHS"/>
    <property type="match status" value="1"/>
</dbReference>
<keyword evidence="3" id="KW-0813">Transport</keyword>
<keyword evidence="11" id="KW-1185">Reference proteome</keyword>
<feature type="transmembrane region" description="Helical" evidence="8">
    <location>
        <begin position="106"/>
        <end position="135"/>
    </location>
</feature>
<dbReference type="CDD" id="cd01117">
    <property type="entry name" value="YbiR_permease"/>
    <property type="match status" value="1"/>
</dbReference>
<feature type="transmembrane region" description="Helical" evidence="8">
    <location>
        <begin position="16"/>
        <end position="36"/>
    </location>
</feature>
<evidence type="ECO:0000313" key="10">
    <source>
        <dbReference type="EMBL" id="TCT22943.1"/>
    </source>
</evidence>
<feature type="transmembrane region" description="Helical" evidence="8">
    <location>
        <begin position="71"/>
        <end position="94"/>
    </location>
</feature>
<evidence type="ECO:0000256" key="3">
    <source>
        <dbReference type="ARBA" id="ARBA00022448"/>
    </source>
</evidence>
<evidence type="ECO:0000259" key="9">
    <source>
        <dbReference type="Pfam" id="PF03600"/>
    </source>
</evidence>
<comment type="subcellular location">
    <subcellularLocation>
        <location evidence="1">Cell membrane</location>
        <topology evidence="1">Multi-pass membrane protein</topology>
    </subcellularLocation>
</comment>
<keyword evidence="7 8" id="KW-0472">Membrane</keyword>
<accession>A0A4R3N763</accession>
<dbReference type="PRINTS" id="PR00758">
    <property type="entry name" value="ARSENICPUMP"/>
</dbReference>